<gene>
    <name evidence="1" type="ORF">UU83_C0032G0002</name>
</gene>
<organism evidence="1 2">
    <name type="scientific">Candidatus Jorgensenbacteria bacterium GW2011_GWF2_41_8</name>
    <dbReference type="NCBI Taxonomy" id="1618667"/>
    <lineage>
        <taxon>Bacteria</taxon>
        <taxon>Candidatus Joergenseniibacteriota</taxon>
    </lineage>
</organism>
<sequence length="191" mass="21384">MQKIIIGLAGQKGAGKGLFVEFLSEAARKRNLTVQQFKSSDILTEMLNIVGIVAERANLQTLASLLVSGFGNGVISEAVRVKMEKSPADIVIFDGVRWLSDVQMIKQFPGGKLVFIKATKTIRYGRLRNRGEKPEEKNLSFSQFEAEEEAPTENFIPKIKEIADFVFTNNESKKSFQEKTDYFLKDEISGN</sequence>
<protein>
    <recommendedName>
        <fullName evidence="3">Adenylate kinase</fullName>
    </recommendedName>
</protein>
<dbReference type="PANTHER" id="PTHR41930">
    <property type="entry name" value="UPF0200 PROTEIN MJ1399"/>
    <property type="match status" value="1"/>
</dbReference>
<dbReference type="Proteomes" id="UP000033856">
    <property type="component" value="Unassembled WGS sequence"/>
</dbReference>
<reference evidence="1 2" key="1">
    <citation type="journal article" date="2015" name="Nature">
        <title>rRNA introns, odd ribosomes, and small enigmatic genomes across a large radiation of phyla.</title>
        <authorList>
            <person name="Brown C.T."/>
            <person name="Hug L.A."/>
            <person name="Thomas B.C."/>
            <person name="Sharon I."/>
            <person name="Castelle C.J."/>
            <person name="Singh A."/>
            <person name="Wilkins M.J."/>
            <person name="Williams K.H."/>
            <person name="Banfield J.F."/>
        </authorList>
    </citation>
    <scope>NUCLEOTIDE SEQUENCE [LARGE SCALE GENOMIC DNA]</scope>
</reference>
<comment type="caution">
    <text evidence="1">The sequence shown here is derived from an EMBL/GenBank/DDBJ whole genome shotgun (WGS) entry which is preliminary data.</text>
</comment>
<dbReference type="AlphaFoldDB" id="A0A0G0XGM3"/>
<evidence type="ECO:0000313" key="2">
    <source>
        <dbReference type="Proteomes" id="UP000033856"/>
    </source>
</evidence>
<dbReference type="Gene3D" id="3.40.50.300">
    <property type="entry name" value="P-loop containing nucleotide triphosphate hydrolases"/>
    <property type="match status" value="1"/>
</dbReference>
<evidence type="ECO:0000313" key="1">
    <source>
        <dbReference type="EMBL" id="KKS24050.1"/>
    </source>
</evidence>
<evidence type="ECO:0008006" key="3">
    <source>
        <dbReference type="Google" id="ProtNLM"/>
    </source>
</evidence>
<dbReference type="SUPFAM" id="SSF52540">
    <property type="entry name" value="P-loop containing nucleoside triphosphate hydrolases"/>
    <property type="match status" value="1"/>
</dbReference>
<name>A0A0G0XGM3_9BACT</name>
<accession>A0A0G0XGM3</accession>
<proteinExistence type="predicted"/>
<dbReference type="EMBL" id="LCCD01000032">
    <property type="protein sequence ID" value="KKS24050.1"/>
    <property type="molecule type" value="Genomic_DNA"/>
</dbReference>
<dbReference type="PANTHER" id="PTHR41930:SF1">
    <property type="entry name" value="DEPHOSPHO-COA KINASE"/>
    <property type="match status" value="1"/>
</dbReference>
<dbReference type="InterPro" id="IPR027417">
    <property type="entry name" value="P-loop_NTPase"/>
</dbReference>